<dbReference type="PROSITE" id="PS50004">
    <property type="entry name" value="C2"/>
    <property type="match status" value="1"/>
</dbReference>
<dbReference type="SUPFAM" id="SSF48350">
    <property type="entry name" value="GTPase activation domain, GAP"/>
    <property type="match status" value="1"/>
</dbReference>
<dbReference type="Gene3D" id="2.60.40.150">
    <property type="entry name" value="C2 domain"/>
    <property type="match status" value="1"/>
</dbReference>
<dbReference type="Pfam" id="PF12004">
    <property type="entry name" value="DAB2P_C"/>
    <property type="match status" value="1"/>
</dbReference>
<dbReference type="RefSeq" id="XP_025413427.1">
    <property type="nucleotide sequence ID" value="XM_025557642.1"/>
</dbReference>
<gene>
    <name evidence="9" type="primary">LOC112685697</name>
</gene>
<dbReference type="CDD" id="cd04013">
    <property type="entry name" value="C2_SynGAP_like"/>
    <property type="match status" value="1"/>
</dbReference>
<keyword evidence="3" id="KW-0175">Coiled coil</keyword>
<dbReference type="InterPro" id="IPR000008">
    <property type="entry name" value="C2_dom"/>
</dbReference>
<feature type="region of interest" description="Disordered" evidence="4">
    <location>
        <begin position="183"/>
        <end position="242"/>
    </location>
</feature>
<dbReference type="SUPFAM" id="SSF50729">
    <property type="entry name" value="PH domain-like"/>
    <property type="match status" value="1"/>
</dbReference>
<feature type="region of interest" description="Disordered" evidence="4">
    <location>
        <begin position="1149"/>
        <end position="1172"/>
    </location>
</feature>
<evidence type="ECO:0000256" key="2">
    <source>
        <dbReference type="ARBA" id="ARBA00022553"/>
    </source>
</evidence>
<dbReference type="Gene3D" id="1.10.506.10">
    <property type="entry name" value="GTPase Activation - p120gap, domain 1"/>
    <property type="match status" value="2"/>
</dbReference>
<evidence type="ECO:0000256" key="4">
    <source>
        <dbReference type="SAM" id="MobiDB-lite"/>
    </source>
</evidence>
<evidence type="ECO:0000259" key="7">
    <source>
        <dbReference type="PROSITE" id="PS50018"/>
    </source>
</evidence>
<dbReference type="OrthoDB" id="5572587at2759"/>
<dbReference type="InterPro" id="IPR057606">
    <property type="entry name" value="SynGAP1-like_PH"/>
</dbReference>
<dbReference type="InterPro" id="IPR023152">
    <property type="entry name" value="RasGAP_CS"/>
</dbReference>
<proteinExistence type="predicted"/>
<feature type="region of interest" description="Disordered" evidence="4">
    <location>
        <begin position="1052"/>
        <end position="1081"/>
    </location>
</feature>
<feature type="compositionally biased region" description="Polar residues" evidence="4">
    <location>
        <begin position="979"/>
        <end position="988"/>
    </location>
</feature>
<feature type="compositionally biased region" description="Basic and acidic residues" evidence="4">
    <location>
        <begin position="226"/>
        <end position="235"/>
    </location>
</feature>
<feature type="compositionally biased region" description="Basic residues" evidence="4">
    <location>
        <begin position="1052"/>
        <end position="1068"/>
    </location>
</feature>
<reference evidence="9" key="1">
    <citation type="submission" date="2025-08" db="UniProtKB">
        <authorList>
            <consortium name="RefSeq"/>
        </authorList>
    </citation>
    <scope>IDENTIFICATION</scope>
    <source>
        <tissue evidence="9">Whole body</tissue>
    </source>
</reference>
<evidence type="ECO:0000313" key="9">
    <source>
        <dbReference type="RefSeq" id="XP_025413427.1"/>
    </source>
</evidence>
<dbReference type="InterPro" id="IPR011993">
    <property type="entry name" value="PH-like_dom_sf"/>
</dbReference>
<dbReference type="Proteomes" id="UP000694846">
    <property type="component" value="Unplaced"/>
</dbReference>
<evidence type="ECO:0000259" key="5">
    <source>
        <dbReference type="PROSITE" id="PS50003"/>
    </source>
</evidence>
<dbReference type="InterPro" id="IPR021887">
    <property type="entry name" value="DAB2P_C"/>
</dbReference>
<dbReference type="Pfam" id="PF25321">
    <property type="entry name" value="PH_RASGAP"/>
    <property type="match status" value="1"/>
</dbReference>
<dbReference type="Pfam" id="PF00168">
    <property type="entry name" value="C2"/>
    <property type="match status" value="1"/>
</dbReference>
<feature type="compositionally biased region" description="Polar residues" evidence="4">
    <location>
        <begin position="1"/>
        <end position="13"/>
    </location>
</feature>
<dbReference type="PROSITE" id="PS50018">
    <property type="entry name" value="RAS_GTPASE_ACTIV_2"/>
    <property type="match status" value="1"/>
</dbReference>
<dbReference type="SUPFAM" id="SSF49562">
    <property type="entry name" value="C2 domain (Calcium/lipid-binding domain, CaLB)"/>
    <property type="match status" value="1"/>
</dbReference>
<dbReference type="PANTHER" id="PTHR10194">
    <property type="entry name" value="RAS GTPASE-ACTIVATING PROTEINS"/>
    <property type="match status" value="1"/>
</dbReference>
<feature type="region of interest" description="Disordered" evidence="4">
    <location>
        <begin position="962"/>
        <end position="988"/>
    </location>
</feature>
<dbReference type="CDD" id="cd05136">
    <property type="entry name" value="RasGAP_DAB2IP"/>
    <property type="match status" value="1"/>
</dbReference>
<keyword evidence="2" id="KW-0597">Phosphoprotein</keyword>
<feature type="region of interest" description="Disordered" evidence="4">
    <location>
        <begin position="917"/>
        <end position="938"/>
    </location>
</feature>
<dbReference type="InterPro" id="IPR035892">
    <property type="entry name" value="C2_domain_sf"/>
</dbReference>
<feature type="domain" description="Ras-GAP" evidence="7">
    <location>
        <begin position="555"/>
        <end position="747"/>
    </location>
</feature>
<feature type="compositionally biased region" description="Low complexity" evidence="4">
    <location>
        <begin position="962"/>
        <end position="973"/>
    </location>
</feature>
<feature type="domain" description="PH" evidence="5">
    <location>
        <begin position="354"/>
        <end position="389"/>
    </location>
</feature>
<dbReference type="Gene3D" id="2.30.29.30">
    <property type="entry name" value="Pleckstrin-homology domain (PH domain)/Phosphotyrosine-binding domain (PTB)"/>
    <property type="match status" value="1"/>
</dbReference>
<dbReference type="GeneID" id="112685697"/>
<feature type="compositionally biased region" description="Acidic residues" evidence="4">
    <location>
        <begin position="208"/>
        <end position="225"/>
    </location>
</feature>
<dbReference type="CDD" id="cd13262">
    <property type="entry name" value="PH_RasSynGAP-like"/>
    <property type="match status" value="1"/>
</dbReference>
<feature type="compositionally biased region" description="Low complexity" evidence="4">
    <location>
        <begin position="1010"/>
        <end position="1029"/>
    </location>
</feature>
<evidence type="ECO:0000259" key="6">
    <source>
        <dbReference type="PROSITE" id="PS50004"/>
    </source>
</evidence>
<dbReference type="PANTHER" id="PTHR10194:SF60">
    <property type="entry name" value="RAS GTPASE-ACTIVATING PROTEIN RASKOL"/>
    <property type="match status" value="1"/>
</dbReference>
<dbReference type="InterPro" id="IPR008936">
    <property type="entry name" value="Rho_GTPase_activation_prot"/>
</dbReference>
<evidence type="ECO:0000256" key="3">
    <source>
        <dbReference type="SAM" id="Coils"/>
    </source>
</evidence>
<keyword evidence="1" id="KW-0343">GTPase activation</keyword>
<feature type="domain" description="C2" evidence="6">
    <location>
        <begin position="380"/>
        <end position="498"/>
    </location>
</feature>
<dbReference type="InterPro" id="IPR039360">
    <property type="entry name" value="Ras_GTPase"/>
</dbReference>
<evidence type="ECO:0000313" key="8">
    <source>
        <dbReference type="Proteomes" id="UP000694846"/>
    </source>
</evidence>
<keyword evidence="8" id="KW-1185">Reference proteome</keyword>
<dbReference type="SMART" id="SM00239">
    <property type="entry name" value="C2"/>
    <property type="match status" value="1"/>
</dbReference>
<dbReference type="InterPro" id="IPR001849">
    <property type="entry name" value="PH_domain"/>
</dbReference>
<dbReference type="PROSITE" id="PS00509">
    <property type="entry name" value="RAS_GTPASE_ACTIV_1"/>
    <property type="match status" value="1"/>
</dbReference>
<evidence type="ECO:0000256" key="1">
    <source>
        <dbReference type="ARBA" id="ARBA00022468"/>
    </source>
</evidence>
<feature type="region of interest" description="Disordered" evidence="4">
    <location>
        <begin position="81"/>
        <end position="111"/>
    </location>
</feature>
<name>A0A8B8FRP2_9HEMI</name>
<accession>A0A8B8FRP2</accession>
<sequence>MTMEQQQESTTLMGSPRRRRSTFYIPLQTTARPILAVARLVDTTGPQTLSPPVQQQVVDGRQQKLGGRALSASALALLQGNTTTTVTSNRPPSSPSSSRRSSPLAFIRRPSSRKLARSSSTIITTGGRWLSSKATAPLRINCSDSSSSVGGGDVNVVQHANRSPPIIVIEGSPDEFDRRQRRRLQRCRRQMSAAAGTGAEDGNRSDGGYDDDEDDGCFDGDEDDNHSDTSYEKACRRGSAPATPVIGNTRSLELTPSRIVNFFSKRSFRSNPLKRTKSVTKLERKKALESDGNVLFSRNSSPGCVGNGGGPRLRTSRSHESLLSGQSQSIMQSLDLSSGGVEIKPLHPSVLGRENCFQVTLPAGNTRYFSCRTTEERDKWVYSLRKSVQPDQEHIRRTENALKIWILEAKGLANKKKYFCELCLDKTLFARTSSKQKSELCFWGEHFDFTSLPQVNVINIHLYREGERKKKKDKSFLVGTVSIPVHDVASRFLTEKWYPVTTEKNLKDPPSLRVKCRFQSVDILPVQIYQEFLQYLRTDYKTICEILEPVVGVKAKEDIATALVHVMQKENLAKEFLSDIVMMDIEKVEDDRLTFRGNSLATKAMEAYLKLTGEKYLHETLSELVSSVMQTGFDCEVDPLKAGSASNLAKQQANLRQAVETTWNRILSSHTSFPFELRECFTKFRECMNSTGRHDISDNLISACIFLRFLCPAILSPSLFNITHEYPNEKAARNLTLVAKTLQTLANFTRFQGKENFMEFMNDFLEREAASMKSFLKIISSPIPIGYSTPQDHSTEFDGHIDLGKQLSILHTLLMECVEKISPVRLQEVEKLHSILERIQIALAQPAGVRTPLNYTENQQSNNQSSIYQPVQHQNIFRYNDPTLKDNAQRLYGSTQGSSLNSTNNLVGSSTLLCDKRPNANPARASTLPRNAFFSSNPGSPNLQLCPKLKFDEPVSAYNGFTTNHNLNHNGHNSDVEMDQQQKGSQMSISTLSNVASSGYQSFAAYSQSSSPVDLTNNNNSNHTNTSSTKPPLANGSAALPPLAFVNPVYQHHHHHHHHHHHQRKQRARSCSSSDDENTPVNDKIAQVAPRFLPPHRAPRTNPQCNGSGMVRSLAWKWSPSKVNGVSSNLKCSPGDVKKLCPAEMPLRRRVSIDSSRGMSEDSSDDEDTKNQNIANQLKTNCSIEQINYQKEIERLQTNVQILKLKLEQAEQQLESEPESSEIIDNEPDNMKNIIARLMSVEDELRREQRKMSDTLTHKQRVIEAQEHQIAALDAANNRLLNALSQLKERYQMNNGKTNNTSPNINHRLLAELGELKSSSC</sequence>
<dbReference type="PROSITE" id="PS50003">
    <property type="entry name" value="PH_DOMAIN"/>
    <property type="match status" value="1"/>
</dbReference>
<feature type="region of interest" description="Disordered" evidence="4">
    <location>
        <begin position="1"/>
        <end position="20"/>
    </location>
</feature>
<organism evidence="8 9">
    <name type="scientific">Sipha flava</name>
    <name type="common">yellow sugarcane aphid</name>
    <dbReference type="NCBI Taxonomy" id="143950"/>
    <lineage>
        <taxon>Eukaryota</taxon>
        <taxon>Metazoa</taxon>
        <taxon>Ecdysozoa</taxon>
        <taxon>Arthropoda</taxon>
        <taxon>Hexapoda</taxon>
        <taxon>Insecta</taxon>
        <taxon>Pterygota</taxon>
        <taxon>Neoptera</taxon>
        <taxon>Paraneoptera</taxon>
        <taxon>Hemiptera</taxon>
        <taxon>Sternorrhyncha</taxon>
        <taxon>Aphidomorpha</taxon>
        <taxon>Aphidoidea</taxon>
        <taxon>Aphididae</taxon>
        <taxon>Sipha</taxon>
    </lineage>
</organism>
<dbReference type="InterPro" id="IPR001936">
    <property type="entry name" value="RasGAP_dom"/>
</dbReference>
<feature type="region of interest" description="Disordered" evidence="4">
    <location>
        <begin position="1010"/>
        <end position="1040"/>
    </location>
</feature>
<dbReference type="SMART" id="SM00323">
    <property type="entry name" value="RasGAP"/>
    <property type="match status" value="1"/>
</dbReference>
<feature type="coiled-coil region" evidence="3">
    <location>
        <begin position="1186"/>
        <end position="1290"/>
    </location>
</feature>
<protein>
    <submittedName>
        <fullName evidence="9">Probable Ras GTPase-activating protein isoform X4</fullName>
    </submittedName>
</protein>
<dbReference type="GO" id="GO:0005096">
    <property type="term" value="F:GTPase activator activity"/>
    <property type="evidence" value="ECO:0007669"/>
    <property type="project" value="UniProtKB-KW"/>
</dbReference>
<dbReference type="Pfam" id="PF00616">
    <property type="entry name" value="RasGAP"/>
    <property type="match status" value="1"/>
</dbReference>